<evidence type="ECO:0000256" key="1">
    <source>
        <dbReference type="ARBA" id="ARBA00022801"/>
    </source>
</evidence>
<dbReference type="InterPro" id="IPR029058">
    <property type="entry name" value="AB_hydrolase_fold"/>
</dbReference>
<keyword evidence="1" id="KW-0378">Hydrolase</keyword>
<dbReference type="OrthoDB" id="9777975at2"/>
<dbReference type="HOGENOM" id="CLU_012494_4_1_10"/>
<dbReference type="PANTHER" id="PTHR48081">
    <property type="entry name" value="AB HYDROLASE SUPERFAMILY PROTEIN C4A8.06C"/>
    <property type="match status" value="1"/>
</dbReference>
<sequence length="283" mass="32134">MMRFFIFVFLLAWCGSCSLRGITVTENVTYMEEGYLGELPEKSLNIFRPKKIKEALPVLVFIHGGSWRSGSKEKYSLVGRRWARRNIVAVIIDYPLSPEYKIHSMAKASAKALNWVDENIADYGGDPGKIVVSGHSAGGHLASLISIREEYFDSLGVDSPIAAAVLNDAAGLDMYHYLKEKNYAPGTSHLKTFTDAPQVWKDTSPIYFLHKDMPPMFFMMGGKTYESILVGTDRFMKEYKKFVSEPNFKIQKNKRHIPMMLQMVYTPSRGFKWVIDYVKAVGE</sequence>
<dbReference type="GO" id="GO:0016787">
    <property type="term" value="F:hydrolase activity"/>
    <property type="evidence" value="ECO:0007669"/>
    <property type="project" value="UniProtKB-KW"/>
</dbReference>
<keyword evidence="4" id="KW-1185">Reference proteome</keyword>
<dbReference type="SUPFAM" id="SSF53474">
    <property type="entry name" value="alpha/beta-Hydrolases"/>
    <property type="match status" value="1"/>
</dbReference>
<evidence type="ECO:0000259" key="2">
    <source>
        <dbReference type="Pfam" id="PF20434"/>
    </source>
</evidence>
<evidence type="ECO:0000313" key="3">
    <source>
        <dbReference type="EMBL" id="AEL24156.1"/>
    </source>
</evidence>
<dbReference type="EMBL" id="CP002955">
    <property type="protein sequence ID" value="AEL24156.1"/>
    <property type="molecule type" value="Genomic_DNA"/>
</dbReference>
<dbReference type="AlphaFoldDB" id="G0IVG0"/>
<dbReference type="InterPro" id="IPR049492">
    <property type="entry name" value="BD-FAE-like_dom"/>
</dbReference>
<organism evidence="3 4">
    <name type="scientific">Cyclobacterium marinum (strain ATCC 25205 / DSM 745 / LMG 13164 / NCIMB 1802)</name>
    <name type="common">Flectobacillus marinus</name>
    <dbReference type="NCBI Taxonomy" id="880070"/>
    <lineage>
        <taxon>Bacteria</taxon>
        <taxon>Pseudomonadati</taxon>
        <taxon>Bacteroidota</taxon>
        <taxon>Cytophagia</taxon>
        <taxon>Cytophagales</taxon>
        <taxon>Cyclobacteriaceae</taxon>
        <taxon>Cyclobacterium</taxon>
    </lineage>
</organism>
<dbReference type="PANTHER" id="PTHR48081:SF33">
    <property type="entry name" value="KYNURENINE FORMAMIDASE"/>
    <property type="match status" value="1"/>
</dbReference>
<accession>G0IVG0</accession>
<dbReference type="eggNOG" id="COG0657">
    <property type="taxonomic scope" value="Bacteria"/>
</dbReference>
<dbReference type="Proteomes" id="UP000001635">
    <property type="component" value="Chromosome"/>
</dbReference>
<protein>
    <submittedName>
        <fullName evidence="3">Carboxylesterase</fullName>
    </submittedName>
</protein>
<reference evidence="4" key="1">
    <citation type="submission" date="2011-07" db="EMBL/GenBank/DDBJ databases">
        <title>The complete genome of Cyclobacterium marinum DSM 745.</title>
        <authorList>
            <person name="Lucas S."/>
            <person name="Han J."/>
            <person name="Lapidus A."/>
            <person name="Bruce D."/>
            <person name="Goodwin L."/>
            <person name="Pitluck S."/>
            <person name="Peters L."/>
            <person name="Kyrpides N."/>
            <person name="Mavromatis K."/>
            <person name="Ivanova N."/>
            <person name="Ovchinnikova G."/>
            <person name="Chertkov O."/>
            <person name="Detter J.C."/>
            <person name="Tapia R."/>
            <person name="Han C."/>
            <person name="Land M."/>
            <person name="Hauser L."/>
            <person name="Markowitz V."/>
            <person name="Cheng J.-F."/>
            <person name="Hugenholtz P."/>
            <person name="Woyke T."/>
            <person name="Wu D."/>
            <person name="Tindall B."/>
            <person name="Schuetze A."/>
            <person name="Brambilla E."/>
            <person name="Klenk H.-P."/>
            <person name="Eisen J.A."/>
        </authorList>
    </citation>
    <scope>NUCLEOTIDE SEQUENCE [LARGE SCALE GENOMIC DNA]</scope>
    <source>
        <strain evidence="4">ATCC 25205 / DSM 745 / LMG 13164 / NCIMB 1802</strain>
    </source>
</reference>
<dbReference type="RefSeq" id="WP_014018455.1">
    <property type="nucleotide sequence ID" value="NC_015914.1"/>
</dbReference>
<dbReference type="Pfam" id="PF20434">
    <property type="entry name" value="BD-FAE"/>
    <property type="match status" value="1"/>
</dbReference>
<name>G0IVG0_CYCMS</name>
<feature type="domain" description="BD-FAE-like" evidence="2">
    <location>
        <begin position="44"/>
        <end position="222"/>
    </location>
</feature>
<dbReference type="InterPro" id="IPR050300">
    <property type="entry name" value="GDXG_lipolytic_enzyme"/>
</dbReference>
<dbReference type="KEGG" id="cmr:Cycma_0377"/>
<gene>
    <name evidence="3" type="ordered locus">Cycma_0377</name>
</gene>
<evidence type="ECO:0000313" key="4">
    <source>
        <dbReference type="Proteomes" id="UP000001635"/>
    </source>
</evidence>
<proteinExistence type="predicted"/>
<dbReference type="ESTHER" id="cycms-g0ivg0">
    <property type="family name" value="BD-FAE"/>
</dbReference>
<dbReference type="STRING" id="880070.Cycma_0377"/>
<dbReference type="Gene3D" id="3.40.50.1820">
    <property type="entry name" value="alpha/beta hydrolase"/>
    <property type="match status" value="1"/>
</dbReference>